<keyword evidence="6" id="KW-0770">Synapse</keyword>
<keyword evidence="15" id="KW-1071">Ligand-gated ion channel</keyword>
<evidence type="ECO:0000256" key="19">
    <source>
        <dbReference type="SAM" id="MobiDB-lite"/>
    </source>
</evidence>
<keyword evidence="11" id="KW-0869">Chloride channel</keyword>
<keyword evidence="12" id="KW-0325">Glycoprotein</keyword>
<keyword evidence="14" id="KW-0628">Postsynaptic cell membrane</keyword>
<dbReference type="InterPro" id="IPR006202">
    <property type="entry name" value="Neur_chan_lig-bd"/>
</dbReference>
<dbReference type="PRINTS" id="PR00253">
    <property type="entry name" value="GABAARECEPTR"/>
</dbReference>
<keyword evidence="5 18" id="KW-1133">Transmembrane helix</keyword>
<keyword evidence="23" id="KW-1185">Reference proteome</keyword>
<feature type="region of interest" description="Disordered" evidence="19">
    <location>
        <begin position="44"/>
        <end position="72"/>
    </location>
</feature>
<keyword evidence="3 18" id="KW-0812">Transmembrane</keyword>
<keyword evidence="1 18" id="KW-0813">Transport</keyword>
<evidence type="ECO:0000256" key="11">
    <source>
        <dbReference type="ARBA" id="ARBA00023173"/>
    </source>
</evidence>
<dbReference type="PROSITE" id="PS00236">
    <property type="entry name" value="NEUROTR_ION_CHANNEL"/>
    <property type="match status" value="1"/>
</dbReference>
<evidence type="ECO:0000256" key="2">
    <source>
        <dbReference type="ARBA" id="ARBA00022475"/>
    </source>
</evidence>
<feature type="domain" description="Neurotransmitter-gated ion-channel ligand-binding" evidence="20">
    <location>
        <begin position="83"/>
        <end position="293"/>
    </location>
</feature>
<evidence type="ECO:0000256" key="16">
    <source>
        <dbReference type="ARBA" id="ARBA00023303"/>
    </source>
</evidence>
<comment type="subcellular location">
    <subcellularLocation>
        <location evidence="17">Postsynaptic cell membrane</location>
        <topology evidence="17">Multi-pass membrane protein</topology>
    </subcellularLocation>
</comment>
<evidence type="ECO:0000313" key="22">
    <source>
        <dbReference type="EMBL" id="CAK8673355.1"/>
    </source>
</evidence>
<proteinExistence type="inferred from homology"/>
<evidence type="ECO:0000259" key="20">
    <source>
        <dbReference type="Pfam" id="PF02931"/>
    </source>
</evidence>
<evidence type="ECO:0000256" key="3">
    <source>
        <dbReference type="ARBA" id="ARBA00022692"/>
    </source>
</evidence>
<evidence type="ECO:0000256" key="4">
    <source>
        <dbReference type="ARBA" id="ARBA00022729"/>
    </source>
</evidence>
<evidence type="ECO:0000256" key="6">
    <source>
        <dbReference type="ARBA" id="ARBA00023018"/>
    </source>
</evidence>
<dbReference type="InterPro" id="IPR036734">
    <property type="entry name" value="Neur_chan_lig-bd_sf"/>
</dbReference>
<dbReference type="InterPro" id="IPR001390">
    <property type="entry name" value="GABAAa_rcpt"/>
</dbReference>
<feature type="transmembrane region" description="Helical" evidence="18">
    <location>
        <begin position="511"/>
        <end position="531"/>
    </location>
</feature>
<accession>A0ABP0F0W7</accession>
<dbReference type="NCBIfam" id="TIGR00860">
    <property type="entry name" value="LIC"/>
    <property type="match status" value="1"/>
</dbReference>
<sequence length="543" mass="62951">MLFSNFNVIIFYFRGMAWRVCSVRFVVVWLMLMWHLEARNVEPESYNPPRQTTRHHRRDTSDEINKDPPKHCPGICPQQISATLDSFLSDYDNRIRPGFGEGPTKVQSYYYVTGFGPASEQDMEYTLDMFFRQRWRDERLAFASNSTQNINELVLNSKMVESVWTPDSFFRNGKKSIAHNTTVPNRLLRIDPKGNILYTMRLTVKAKCPMILNDFPMDVHTCALLFSSYGYTKDEVEFIWYSENGTQPVDCPQSSSRLNQFELINYTWSSYVLHTVSGDYSVLETKFHLRRQMGYYVIQAYLPCVLIVILSQISFWINKEAVPARTVSGIMTVLSLTTLSISTRQSLPKVAYATALDWYMAVCFGFCFFALIEFATVNYFHLKFQKPNANPKEAENEKLARNISFSCSALRKRIFEIRRGEGAFQVNLNDLFRMASGLPFEKERGYKYYAKSALSYVLPRRCLKDEAQASTPYTTAEITLAQKVLAEVEEQICDTAMTQGGVSRIDELSRVVFPLAFFLFNGIYWFIYLTHHGHEVAYRLMWE</sequence>
<dbReference type="SUPFAM" id="SSF63712">
    <property type="entry name" value="Nicotinic receptor ligand binding domain-like"/>
    <property type="match status" value="1"/>
</dbReference>
<feature type="compositionally biased region" description="Basic and acidic residues" evidence="19">
    <location>
        <begin position="59"/>
        <end position="70"/>
    </location>
</feature>
<evidence type="ECO:0000256" key="13">
    <source>
        <dbReference type="ARBA" id="ARBA00023214"/>
    </source>
</evidence>
<evidence type="ECO:0000256" key="18">
    <source>
        <dbReference type="RuleBase" id="RU000687"/>
    </source>
</evidence>
<organism evidence="22 23">
    <name type="scientific">Clavelina lepadiformis</name>
    <name type="common">Light-bulb sea squirt</name>
    <name type="synonym">Ascidia lepadiformis</name>
    <dbReference type="NCBI Taxonomy" id="159417"/>
    <lineage>
        <taxon>Eukaryota</taxon>
        <taxon>Metazoa</taxon>
        <taxon>Chordata</taxon>
        <taxon>Tunicata</taxon>
        <taxon>Ascidiacea</taxon>
        <taxon>Aplousobranchia</taxon>
        <taxon>Clavelinidae</taxon>
        <taxon>Clavelina</taxon>
    </lineage>
</organism>
<dbReference type="InterPro" id="IPR006201">
    <property type="entry name" value="Neur_channel"/>
</dbReference>
<dbReference type="InterPro" id="IPR036719">
    <property type="entry name" value="Neuro-gated_channel_TM_sf"/>
</dbReference>
<dbReference type="Pfam" id="PF02932">
    <property type="entry name" value="Neur_chan_memb"/>
    <property type="match status" value="1"/>
</dbReference>
<dbReference type="SUPFAM" id="SSF90112">
    <property type="entry name" value="Neurotransmitter-gated ion-channel transmembrane pore"/>
    <property type="match status" value="1"/>
</dbReference>
<keyword evidence="4" id="KW-0732">Signal</keyword>
<evidence type="ECO:0000256" key="14">
    <source>
        <dbReference type="ARBA" id="ARBA00023257"/>
    </source>
</evidence>
<evidence type="ECO:0000256" key="15">
    <source>
        <dbReference type="ARBA" id="ARBA00023286"/>
    </source>
</evidence>
<keyword evidence="9" id="KW-1015">Disulfide bond</keyword>
<name>A0ABP0F0W7_CLALP</name>
<keyword evidence="10" id="KW-0675">Receptor</keyword>
<dbReference type="Gene3D" id="1.20.58.390">
    <property type="entry name" value="Neurotransmitter-gated ion-channel transmembrane domain"/>
    <property type="match status" value="1"/>
</dbReference>
<feature type="domain" description="Neurotransmitter-gated ion-channel transmembrane" evidence="21">
    <location>
        <begin position="301"/>
        <end position="525"/>
    </location>
</feature>
<dbReference type="Proteomes" id="UP001642483">
    <property type="component" value="Unassembled WGS sequence"/>
</dbReference>
<evidence type="ECO:0000313" key="23">
    <source>
        <dbReference type="Proteomes" id="UP001642483"/>
    </source>
</evidence>
<keyword evidence="13" id="KW-0868">Chloride</keyword>
<dbReference type="Gene3D" id="2.70.170.10">
    <property type="entry name" value="Neurotransmitter-gated ion-channel ligand-binding domain"/>
    <property type="match status" value="1"/>
</dbReference>
<evidence type="ECO:0000256" key="7">
    <source>
        <dbReference type="ARBA" id="ARBA00023065"/>
    </source>
</evidence>
<feature type="transmembrane region" description="Helical" evidence="18">
    <location>
        <begin position="358"/>
        <end position="380"/>
    </location>
</feature>
<gene>
    <name evidence="22" type="ORF">CVLEPA_LOCUS3151</name>
</gene>
<keyword evidence="8 18" id="KW-0472">Membrane</keyword>
<keyword evidence="7 18" id="KW-0406">Ion transport</keyword>
<comment type="caution">
    <text evidence="22">The sequence shown here is derived from an EMBL/GenBank/DDBJ whole genome shotgun (WGS) entry which is preliminary data.</text>
</comment>
<feature type="transmembrane region" description="Helical" evidence="18">
    <location>
        <begin position="295"/>
        <end position="317"/>
    </location>
</feature>
<dbReference type="InterPro" id="IPR038050">
    <property type="entry name" value="Neuro_actylchol_rec"/>
</dbReference>
<dbReference type="Pfam" id="PF02931">
    <property type="entry name" value="Neur_chan_LBD"/>
    <property type="match status" value="1"/>
</dbReference>
<dbReference type="InterPro" id="IPR006029">
    <property type="entry name" value="Neurotrans-gated_channel_TM"/>
</dbReference>
<evidence type="ECO:0000256" key="1">
    <source>
        <dbReference type="ARBA" id="ARBA00022448"/>
    </source>
</evidence>
<dbReference type="PANTHER" id="PTHR18945">
    <property type="entry name" value="NEUROTRANSMITTER GATED ION CHANNEL"/>
    <property type="match status" value="1"/>
</dbReference>
<evidence type="ECO:0000256" key="9">
    <source>
        <dbReference type="ARBA" id="ARBA00023157"/>
    </source>
</evidence>
<dbReference type="EMBL" id="CAWYQH010000002">
    <property type="protein sequence ID" value="CAK8673355.1"/>
    <property type="molecule type" value="Genomic_DNA"/>
</dbReference>
<dbReference type="PRINTS" id="PR00252">
    <property type="entry name" value="NRIONCHANNEL"/>
</dbReference>
<evidence type="ECO:0000256" key="17">
    <source>
        <dbReference type="ARBA" id="ARBA00034104"/>
    </source>
</evidence>
<evidence type="ECO:0000256" key="8">
    <source>
        <dbReference type="ARBA" id="ARBA00023136"/>
    </source>
</evidence>
<dbReference type="PRINTS" id="PR01079">
    <property type="entry name" value="GABAARALPHA"/>
</dbReference>
<evidence type="ECO:0000256" key="10">
    <source>
        <dbReference type="ARBA" id="ARBA00023170"/>
    </source>
</evidence>
<keyword evidence="2" id="KW-1003">Cell membrane</keyword>
<dbReference type="InterPro" id="IPR006028">
    <property type="entry name" value="GABAA/Glycine_rcpt"/>
</dbReference>
<protein>
    <submittedName>
        <fullName evidence="22">Uncharacterized protein</fullName>
    </submittedName>
</protein>
<keyword evidence="16 18" id="KW-0407">Ion channel</keyword>
<evidence type="ECO:0000259" key="21">
    <source>
        <dbReference type="Pfam" id="PF02932"/>
    </source>
</evidence>
<comment type="similarity">
    <text evidence="18">Belongs to the ligand-gated ion channel (TC 1.A.9) family.</text>
</comment>
<dbReference type="InterPro" id="IPR018000">
    <property type="entry name" value="Neurotransmitter_ion_chnl_CS"/>
</dbReference>
<reference evidence="22 23" key="1">
    <citation type="submission" date="2024-02" db="EMBL/GenBank/DDBJ databases">
        <authorList>
            <person name="Daric V."/>
            <person name="Darras S."/>
        </authorList>
    </citation>
    <scope>NUCLEOTIDE SEQUENCE [LARGE SCALE GENOMIC DNA]</scope>
</reference>
<evidence type="ECO:0000256" key="5">
    <source>
        <dbReference type="ARBA" id="ARBA00022989"/>
    </source>
</evidence>
<comment type="caution">
    <text evidence="18">Lacks conserved residue(s) required for the propagation of feature annotation.</text>
</comment>
<evidence type="ECO:0000256" key="12">
    <source>
        <dbReference type="ARBA" id="ARBA00023180"/>
    </source>
</evidence>